<keyword evidence="4" id="KW-0809">Transit peptide</keyword>
<dbReference type="EMBL" id="CP144691">
    <property type="protein sequence ID" value="WVY95443.1"/>
    <property type="molecule type" value="Genomic_DNA"/>
</dbReference>
<comment type="similarity">
    <text evidence="2">Belongs to the PAP/fibrillin family.</text>
</comment>
<dbReference type="AlphaFoldDB" id="A0AAQ3RK34"/>
<gene>
    <name evidence="7" type="ORF">V8G54_034531</name>
</gene>
<proteinExistence type="inferred from homology"/>
<dbReference type="InterPro" id="IPR006843">
    <property type="entry name" value="PAP/fibrillin_dom"/>
</dbReference>
<evidence type="ECO:0000256" key="1">
    <source>
        <dbReference type="ARBA" id="ARBA00004474"/>
    </source>
</evidence>
<feature type="domain" description="Plastid lipid-associated protein/fibrillin conserved" evidence="6">
    <location>
        <begin position="212"/>
        <end position="318"/>
    </location>
</feature>
<protein>
    <recommendedName>
        <fullName evidence="6">Plastid lipid-associated protein/fibrillin conserved domain-containing protein</fullName>
    </recommendedName>
</protein>
<dbReference type="InterPro" id="IPR039633">
    <property type="entry name" value="PAP"/>
</dbReference>
<organism evidence="7 8">
    <name type="scientific">Vigna mungo</name>
    <name type="common">Black gram</name>
    <name type="synonym">Phaseolus mungo</name>
    <dbReference type="NCBI Taxonomy" id="3915"/>
    <lineage>
        <taxon>Eukaryota</taxon>
        <taxon>Viridiplantae</taxon>
        <taxon>Streptophyta</taxon>
        <taxon>Embryophyta</taxon>
        <taxon>Tracheophyta</taxon>
        <taxon>Spermatophyta</taxon>
        <taxon>Magnoliopsida</taxon>
        <taxon>eudicotyledons</taxon>
        <taxon>Gunneridae</taxon>
        <taxon>Pentapetalae</taxon>
        <taxon>rosids</taxon>
        <taxon>fabids</taxon>
        <taxon>Fabales</taxon>
        <taxon>Fabaceae</taxon>
        <taxon>Papilionoideae</taxon>
        <taxon>50 kb inversion clade</taxon>
        <taxon>NPAAA clade</taxon>
        <taxon>indigoferoid/millettioid clade</taxon>
        <taxon>Phaseoleae</taxon>
        <taxon>Vigna</taxon>
    </lineage>
</organism>
<accession>A0AAQ3RK34</accession>
<feature type="transmembrane region" description="Helical" evidence="5">
    <location>
        <begin position="34"/>
        <end position="52"/>
    </location>
</feature>
<evidence type="ECO:0000313" key="7">
    <source>
        <dbReference type="EMBL" id="WVY95443.1"/>
    </source>
</evidence>
<name>A0AAQ3RK34_VIGMU</name>
<evidence type="ECO:0000313" key="8">
    <source>
        <dbReference type="Proteomes" id="UP001374535"/>
    </source>
</evidence>
<dbReference type="PANTHER" id="PTHR31906">
    <property type="entry name" value="PLASTID-LIPID-ASSOCIATED PROTEIN 4, CHLOROPLASTIC-RELATED"/>
    <property type="match status" value="1"/>
</dbReference>
<evidence type="ECO:0000259" key="6">
    <source>
        <dbReference type="Pfam" id="PF04755"/>
    </source>
</evidence>
<comment type="subcellular location">
    <subcellularLocation>
        <location evidence="1">Plastid</location>
    </subcellularLocation>
</comment>
<dbReference type="GO" id="GO:0009536">
    <property type="term" value="C:plastid"/>
    <property type="evidence" value="ECO:0007669"/>
    <property type="project" value="UniProtKB-SubCell"/>
</dbReference>
<dbReference type="Proteomes" id="UP001374535">
    <property type="component" value="Chromosome 10"/>
</dbReference>
<sequence length="478" mass="53150">MNWINVTAATSTADSDPPVGLGMSRVQEMLRSDILSISSLLVCHVCKLLLAPSYWARNRKRGSSLMNTATLIMALNVVNLGFHPSSPSSFVSPKPLKDRFVLGCSRVERISFTESENSLIEALLGIQGRGRSSSPQQLNAVDRAVQVLERLGGVPDPVRLQYFNKLQFDRGSLAANFHHKTGNSIADSGSDTPLLLGYRNKGLLASTYRTFVGVDFFSVFQEVYLRTNDPRVSNIVSFSDAIGELKVEAAASIEDGKRILFRFDRAAFSFKFLPFKVPYPVPFKLLGDEAKGWLDTTYLSNSGNLRISRGNKGTTFVLQKQTEPRQKLLTAISSGKGIKEAIDELISLKQNSGQEEPELEEGEWQMMWNSQTVTDSWIENAVNGLMGKQIIRKDGRIKVLVDILLGLKFSMTGNFVKTGSRLYDVTMDDAAIIGGPFGYPLEVKNKFILELLYSDEKLRVSRGYNNIIFVHVRTDALR</sequence>
<evidence type="ECO:0000256" key="4">
    <source>
        <dbReference type="ARBA" id="ARBA00022946"/>
    </source>
</evidence>
<keyword evidence="5" id="KW-0812">Transmembrane</keyword>
<evidence type="ECO:0000256" key="3">
    <source>
        <dbReference type="ARBA" id="ARBA00022640"/>
    </source>
</evidence>
<reference evidence="7 8" key="1">
    <citation type="journal article" date="2023" name="Life. Sci Alliance">
        <title>Evolutionary insights into 3D genome organization and epigenetic landscape of Vigna mungo.</title>
        <authorList>
            <person name="Junaid A."/>
            <person name="Singh B."/>
            <person name="Bhatia S."/>
        </authorList>
    </citation>
    <scope>NUCLEOTIDE SEQUENCE [LARGE SCALE GENOMIC DNA]</scope>
    <source>
        <strain evidence="7">Urdbean</strain>
    </source>
</reference>
<keyword evidence="5" id="KW-0472">Membrane</keyword>
<dbReference type="Pfam" id="PF04755">
    <property type="entry name" value="PAP_fibrillin"/>
    <property type="match status" value="1"/>
</dbReference>
<keyword evidence="5" id="KW-1133">Transmembrane helix</keyword>
<evidence type="ECO:0000256" key="5">
    <source>
        <dbReference type="SAM" id="Phobius"/>
    </source>
</evidence>
<evidence type="ECO:0000256" key="2">
    <source>
        <dbReference type="ARBA" id="ARBA00005845"/>
    </source>
</evidence>
<keyword evidence="3" id="KW-0934">Plastid</keyword>
<keyword evidence="8" id="KW-1185">Reference proteome</keyword>